<evidence type="ECO:0000313" key="2">
    <source>
        <dbReference type="Proteomes" id="UP000298615"/>
    </source>
</evidence>
<dbReference type="SUPFAM" id="SSF102198">
    <property type="entry name" value="Putative cyclase"/>
    <property type="match status" value="1"/>
</dbReference>
<dbReference type="InterPro" id="IPR037175">
    <property type="entry name" value="KFase_sf"/>
</dbReference>
<sequence>MGIFDLSHHINQKMPIYPGDKPVILYKDATLTKEGYETYFVSGNLHVGTHLDVPRHIIEDSRFVSYFEIDRFIGRAILLDVRGQLEIDYKEEYEVLINYGDIIVLYTGYDKYYGESVYFDEHPVITKAFVDFMISKKIKLLGMDMPSPDYAPYERHQELLGADICLLENLTNLECLVGIDNIELYAVPLKLDAEASPVRAFARLL</sequence>
<dbReference type="OrthoDB" id="9796085at2"/>
<dbReference type="RefSeq" id="WP_136954105.1">
    <property type="nucleotide sequence ID" value="NZ_CP039712.1"/>
</dbReference>
<dbReference type="Pfam" id="PF04199">
    <property type="entry name" value="Cyclase"/>
    <property type="match status" value="1"/>
</dbReference>
<gene>
    <name evidence="1" type="ORF">FA707_10235</name>
</gene>
<dbReference type="GO" id="GO:0004061">
    <property type="term" value="F:arylformamidase activity"/>
    <property type="evidence" value="ECO:0007669"/>
    <property type="project" value="InterPro"/>
</dbReference>
<organism evidence="1 2">
    <name type="scientific">Vagococcus zengguangii</name>
    <dbReference type="NCBI Taxonomy" id="2571750"/>
    <lineage>
        <taxon>Bacteria</taxon>
        <taxon>Bacillati</taxon>
        <taxon>Bacillota</taxon>
        <taxon>Bacilli</taxon>
        <taxon>Lactobacillales</taxon>
        <taxon>Enterococcaceae</taxon>
        <taxon>Vagococcus</taxon>
    </lineage>
</organism>
<accession>A0A4D7CV27</accession>
<keyword evidence="2" id="KW-1185">Reference proteome</keyword>
<reference evidence="1 2" key="1">
    <citation type="submission" date="2019-04" db="EMBL/GenBank/DDBJ databases">
        <title>Vagococcus sp. nov., isolated from faeces of yaks (Bos grunniens).</title>
        <authorList>
            <person name="Ge Y."/>
        </authorList>
    </citation>
    <scope>NUCLEOTIDE SEQUENCE [LARGE SCALE GENOMIC DNA]</scope>
    <source>
        <strain evidence="1 2">MN-17</strain>
    </source>
</reference>
<dbReference type="KEGG" id="vao:FA707_10235"/>
<evidence type="ECO:0000313" key="1">
    <source>
        <dbReference type="EMBL" id="QCI87283.1"/>
    </source>
</evidence>
<dbReference type="Gene3D" id="3.50.30.50">
    <property type="entry name" value="Putative cyclase"/>
    <property type="match status" value="1"/>
</dbReference>
<dbReference type="Proteomes" id="UP000298615">
    <property type="component" value="Chromosome"/>
</dbReference>
<dbReference type="EMBL" id="CP039712">
    <property type="protein sequence ID" value="QCI87283.1"/>
    <property type="molecule type" value="Genomic_DNA"/>
</dbReference>
<dbReference type="PANTHER" id="PTHR31118:SF32">
    <property type="entry name" value="KYNURENINE FORMAMIDASE"/>
    <property type="match status" value="1"/>
</dbReference>
<dbReference type="InterPro" id="IPR007325">
    <property type="entry name" value="KFase/CYL"/>
</dbReference>
<dbReference type="GO" id="GO:0019441">
    <property type="term" value="P:L-tryptophan catabolic process to kynurenine"/>
    <property type="evidence" value="ECO:0007669"/>
    <property type="project" value="InterPro"/>
</dbReference>
<protein>
    <submittedName>
        <fullName evidence="1">Cyclase family protein</fullName>
    </submittedName>
</protein>
<dbReference type="AlphaFoldDB" id="A0A4D7CV27"/>
<dbReference type="PANTHER" id="PTHR31118">
    <property type="entry name" value="CYCLASE-LIKE PROTEIN 2"/>
    <property type="match status" value="1"/>
</dbReference>
<proteinExistence type="predicted"/>
<name>A0A4D7CV27_9ENTE</name>